<reference evidence="7" key="1">
    <citation type="submission" date="2021-01" db="EMBL/GenBank/DDBJ databases">
        <title>Whole genome shotgun sequence of Demequina activiva NBRC 110675.</title>
        <authorList>
            <person name="Komaki H."/>
            <person name="Tamura T."/>
        </authorList>
    </citation>
    <scope>NUCLEOTIDE SEQUENCE</scope>
    <source>
        <strain evidence="7">NBRC 110675</strain>
    </source>
</reference>
<keyword evidence="2" id="KW-1003">Cell membrane</keyword>
<evidence type="ECO:0000256" key="2">
    <source>
        <dbReference type="ARBA" id="ARBA00022475"/>
    </source>
</evidence>
<evidence type="ECO:0000256" key="1">
    <source>
        <dbReference type="ARBA" id="ARBA00004533"/>
    </source>
</evidence>
<accession>A0A919Q527</accession>
<evidence type="ECO:0000256" key="6">
    <source>
        <dbReference type="ARBA" id="ARBA00023315"/>
    </source>
</evidence>
<keyword evidence="8" id="KW-1185">Reference proteome</keyword>
<evidence type="ECO:0000256" key="4">
    <source>
        <dbReference type="ARBA" id="ARBA00022679"/>
    </source>
</evidence>
<evidence type="ECO:0000313" key="8">
    <source>
        <dbReference type="Proteomes" id="UP000652354"/>
    </source>
</evidence>
<dbReference type="RefSeq" id="WP_203654983.1">
    <property type="nucleotide sequence ID" value="NZ_BONR01000002.1"/>
</dbReference>
<keyword evidence="3" id="KW-0997">Cell inner membrane</keyword>
<name>A0A919Q527_9MICO</name>
<dbReference type="InterPro" id="IPR004960">
    <property type="entry name" value="LipA_acyltrans"/>
</dbReference>
<keyword evidence="6 7" id="KW-0012">Acyltransferase</keyword>
<dbReference type="GO" id="GO:0016746">
    <property type="term" value="F:acyltransferase activity"/>
    <property type="evidence" value="ECO:0007669"/>
    <property type="project" value="UniProtKB-KW"/>
</dbReference>
<evidence type="ECO:0000256" key="5">
    <source>
        <dbReference type="ARBA" id="ARBA00023136"/>
    </source>
</evidence>
<dbReference type="GO" id="GO:0009247">
    <property type="term" value="P:glycolipid biosynthetic process"/>
    <property type="evidence" value="ECO:0007669"/>
    <property type="project" value="UniProtKB-ARBA"/>
</dbReference>
<dbReference type="Proteomes" id="UP000652354">
    <property type="component" value="Unassembled WGS sequence"/>
</dbReference>
<dbReference type="Pfam" id="PF03279">
    <property type="entry name" value="Lip_A_acyltrans"/>
    <property type="match status" value="1"/>
</dbReference>
<evidence type="ECO:0000256" key="3">
    <source>
        <dbReference type="ARBA" id="ARBA00022519"/>
    </source>
</evidence>
<dbReference type="EMBL" id="BONR01000002">
    <property type="protein sequence ID" value="GIG54653.1"/>
    <property type="molecule type" value="Genomic_DNA"/>
</dbReference>
<comment type="subcellular location">
    <subcellularLocation>
        <location evidence="1">Cell inner membrane</location>
    </subcellularLocation>
</comment>
<dbReference type="PANTHER" id="PTHR30606:SF10">
    <property type="entry name" value="PHOSPHATIDYLINOSITOL MANNOSIDE ACYLTRANSFERASE"/>
    <property type="match status" value="1"/>
</dbReference>
<keyword evidence="4" id="KW-0808">Transferase</keyword>
<organism evidence="7 8">
    <name type="scientific">Demequina activiva</name>
    <dbReference type="NCBI Taxonomy" id="1582364"/>
    <lineage>
        <taxon>Bacteria</taxon>
        <taxon>Bacillati</taxon>
        <taxon>Actinomycetota</taxon>
        <taxon>Actinomycetes</taxon>
        <taxon>Micrococcales</taxon>
        <taxon>Demequinaceae</taxon>
        <taxon>Demequina</taxon>
    </lineage>
</organism>
<keyword evidence="5" id="KW-0472">Membrane</keyword>
<evidence type="ECO:0000313" key="7">
    <source>
        <dbReference type="EMBL" id="GIG54653.1"/>
    </source>
</evidence>
<dbReference type="GO" id="GO:0005886">
    <property type="term" value="C:plasma membrane"/>
    <property type="evidence" value="ECO:0007669"/>
    <property type="project" value="UniProtKB-SubCell"/>
</dbReference>
<proteinExistence type="predicted"/>
<dbReference type="AlphaFoldDB" id="A0A919Q527"/>
<dbReference type="PANTHER" id="PTHR30606">
    <property type="entry name" value="LIPID A BIOSYNTHESIS LAUROYL ACYLTRANSFERASE"/>
    <property type="match status" value="1"/>
</dbReference>
<gene>
    <name evidence="7" type="ORF">Dac01nite_14050</name>
</gene>
<sequence>MNAFLFAWRNADHLPTGVVRAAAGTLAWTAWATRAKPAVRLEENLARVTGLEGRALRRVGRRGMASVARYYAEVLELSRMTEEQVDARVRLDADEPMRALLASEGAKIAVLGHNGNWDLAGAWASRNLIPVTAVAEVLEPREVFDQFVAVREQVGISVLGHEGSSTFRELIRLARGDRRLICLLADRDLSGSGVATRMWGHEVKVAPGPGALAAATGAMLIPVMVRYERLHGEQRRRARARWGVVLSFGPVIDPGDYPGQDRVEAMTRAWTAWLGEQVAHHPEDWHMLQRFGWVA</sequence>
<dbReference type="NCBIfam" id="NF005919">
    <property type="entry name" value="PRK07920.1"/>
    <property type="match status" value="1"/>
</dbReference>
<comment type="caution">
    <text evidence="7">The sequence shown here is derived from an EMBL/GenBank/DDBJ whole genome shotgun (WGS) entry which is preliminary data.</text>
</comment>
<dbReference type="CDD" id="cd07984">
    <property type="entry name" value="LPLAT_LABLAT-like"/>
    <property type="match status" value="1"/>
</dbReference>
<protein>
    <submittedName>
        <fullName evidence="7">Lipid A biosynthesis lauroyl acyltransferase</fullName>
    </submittedName>
</protein>